<keyword evidence="4" id="KW-0150">Chloroplast</keyword>
<proteinExistence type="predicted"/>
<evidence type="ECO:0000256" key="2">
    <source>
        <dbReference type="ARBA" id="ARBA00023315"/>
    </source>
</evidence>
<evidence type="ECO:0000259" key="3">
    <source>
        <dbReference type="PROSITE" id="PS51186"/>
    </source>
</evidence>
<dbReference type="AlphaFoldDB" id="A0A1X9PTM6"/>
<name>A0A1X9PTM6_9RHOD</name>
<organism evidence="4">
    <name type="scientific">Bulboplastis apyrenoidosa</name>
    <dbReference type="NCBI Taxonomy" id="1070855"/>
    <lineage>
        <taxon>Eukaryota</taxon>
        <taxon>Rhodophyta</taxon>
        <taxon>Rhodellophyceae</taxon>
        <taxon>Dixoniellales</taxon>
        <taxon>Dixoniellaceae</taxon>
        <taxon>Bulboplastis</taxon>
    </lineage>
</organism>
<dbReference type="InterPro" id="IPR016181">
    <property type="entry name" value="Acyl_CoA_acyltransferase"/>
</dbReference>
<dbReference type="EMBL" id="KY709209">
    <property type="protein sequence ID" value="ARO90729.1"/>
    <property type="molecule type" value="Genomic_DNA"/>
</dbReference>
<dbReference type="Gene3D" id="3.40.630.30">
    <property type="match status" value="1"/>
</dbReference>
<dbReference type="GO" id="GO:0008080">
    <property type="term" value="F:N-acetyltransferase activity"/>
    <property type="evidence" value="ECO:0007669"/>
    <property type="project" value="InterPro"/>
</dbReference>
<sequence length="181" mass="20984">MFWKNFFKNSNLLAFTTSYSELEQDQKKFLMVRKGIEYKGEEVQLVFSTDKSINIMEYHKLCESVGWECPSLQKVYLAIKNSFITLSLFYQKQGKMQLIGFARVTSDQVFNAVIWDVVIHPTFQGQGLGKILIYQTLSQLRSYNIMNIGLFADSNVVSFYSKLGFIKDPNGMKGMFWFPVD</sequence>
<accession>A0A1X9PTM6</accession>
<dbReference type="SUPFAM" id="SSF55729">
    <property type="entry name" value="Acyl-CoA N-acyltransferases (Nat)"/>
    <property type="match status" value="1"/>
</dbReference>
<dbReference type="RefSeq" id="YP_009370240.1">
    <property type="nucleotide sequence ID" value="NC_034787.1"/>
</dbReference>
<dbReference type="InterPro" id="IPR000182">
    <property type="entry name" value="GNAT_dom"/>
</dbReference>
<dbReference type="CDD" id="cd04301">
    <property type="entry name" value="NAT_SF"/>
    <property type="match status" value="1"/>
</dbReference>
<dbReference type="InterPro" id="IPR045039">
    <property type="entry name" value="NSI-like"/>
</dbReference>
<dbReference type="GO" id="GO:0005737">
    <property type="term" value="C:cytoplasm"/>
    <property type="evidence" value="ECO:0007669"/>
    <property type="project" value="TreeGrafter"/>
</dbReference>
<dbReference type="Pfam" id="PF00583">
    <property type="entry name" value="Acetyltransf_1"/>
    <property type="match status" value="1"/>
</dbReference>
<dbReference type="GeneID" id="32887567"/>
<evidence type="ECO:0000256" key="1">
    <source>
        <dbReference type="ARBA" id="ARBA00022679"/>
    </source>
</evidence>
<gene>
    <name evidence="4" type="primary">ycf52</name>
</gene>
<feature type="domain" description="N-acetyltransferase" evidence="3">
    <location>
        <begin position="45"/>
        <end position="181"/>
    </location>
</feature>
<keyword evidence="4" id="KW-0934">Plastid</keyword>
<geneLocation type="chloroplast" evidence="4"/>
<keyword evidence="2" id="KW-0012">Acyltransferase</keyword>
<protein>
    <submittedName>
        <fullName evidence="4">Conserved hypothetical plastid protein</fullName>
    </submittedName>
</protein>
<keyword evidence="1" id="KW-0808">Transferase</keyword>
<dbReference type="PANTHER" id="PTHR43626:SF4">
    <property type="entry name" value="GCN5-RELATED N-ACETYLTRANSFERASE 2, CHLOROPLASTIC"/>
    <property type="match status" value="1"/>
</dbReference>
<reference evidence="4" key="1">
    <citation type="submission" date="2017-03" db="EMBL/GenBank/DDBJ databases">
        <title>The new red algal subphylum Proteorhodophytina comprises the largest and most divergent plastid genomes known.</title>
        <authorList>
            <person name="Munoz-Gomez S.A."/>
            <person name="Mejia-Franco F.G."/>
            <person name="Durnin K."/>
            <person name="Morgan C."/>
            <person name="Grisdale C.J."/>
            <person name="Archibald J.M."/>
            <person name="Slamovits C.H."/>
        </authorList>
    </citation>
    <scope>NUCLEOTIDE SEQUENCE</scope>
    <source>
        <strain evidence="4">NIES-2742</strain>
    </source>
</reference>
<dbReference type="PROSITE" id="PS51186">
    <property type="entry name" value="GNAT"/>
    <property type="match status" value="1"/>
</dbReference>
<evidence type="ECO:0000313" key="4">
    <source>
        <dbReference type="EMBL" id="ARO90729.1"/>
    </source>
</evidence>
<dbReference type="PANTHER" id="PTHR43626">
    <property type="entry name" value="ACYL-COA N-ACYLTRANSFERASE"/>
    <property type="match status" value="1"/>
</dbReference>